<keyword evidence="1" id="KW-1133">Transmembrane helix</keyword>
<proteinExistence type="predicted"/>
<accession>A0ABS3RBX1</accession>
<feature type="transmembrane region" description="Helical" evidence="1">
    <location>
        <begin position="6"/>
        <end position="24"/>
    </location>
</feature>
<evidence type="ECO:0000313" key="3">
    <source>
        <dbReference type="Proteomes" id="UP000666915"/>
    </source>
</evidence>
<keyword evidence="1" id="KW-0472">Membrane</keyword>
<comment type="caution">
    <text evidence="2">The sequence shown here is derived from an EMBL/GenBank/DDBJ whole genome shotgun (WGS) entry which is preliminary data.</text>
</comment>
<keyword evidence="3" id="KW-1185">Reference proteome</keyword>
<dbReference type="RefSeq" id="WP_208271903.1">
    <property type="nucleotide sequence ID" value="NZ_BAAAGM010000029.1"/>
</dbReference>
<sequence length="151" mass="16201">MSAVYASLIAVFGTLLGSFSTYLFQQRTAVRMEASAREELLRQERLAAYSTFATAVTDLKRGVVAALLRRSDPDEHRVALSEADRLGALAEAARFRLLLVSGRPEPLADAAFAHIATLGDATDEGDLKAAEADFEAAVSAFILDASKRLAI</sequence>
<protein>
    <submittedName>
        <fullName evidence="2">Uncharacterized protein</fullName>
    </submittedName>
</protein>
<dbReference type="Proteomes" id="UP000666915">
    <property type="component" value="Unassembled WGS sequence"/>
</dbReference>
<evidence type="ECO:0000256" key="1">
    <source>
        <dbReference type="SAM" id="Phobius"/>
    </source>
</evidence>
<keyword evidence="1" id="KW-0812">Transmembrane</keyword>
<reference evidence="2 3" key="1">
    <citation type="submission" date="2021-03" db="EMBL/GenBank/DDBJ databases">
        <authorList>
            <person name="Kanchanasin P."/>
            <person name="Saeng-In P."/>
            <person name="Phongsopitanun W."/>
            <person name="Yuki M."/>
            <person name="Kudo T."/>
            <person name="Ohkuma M."/>
            <person name="Tanasupawat S."/>
        </authorList>
    </citation>
    <scope>NUCLEOTIDE SEQUENCE [LARGE SCALE GENOMIC DNA]</scope>
    <source>
        <strain evidence="2 3">L46</strain>
    </source>
</reference>
<dbReference type="EMBL" id="JAGEOK010000034">
    <property type="protein sequence ID" value="MBO2443600.1"/>
    <property type="molecule type" value="Genomic_DNA"/>
</dbReference>
<organism evidence="2 3">
    <name type="scientific">Actinomadura nitritigenes</name>
    <dbReference type="NCBI Taxonomy" id="134602"/>
    <lineage>
        <taxon>Bacteria</taxon>
        <taxon>Bacillati</taxon>
        <taxon>Actinomycetota</taxon>
        <taxon>Actinomycetes</taxon>
        <taxon>Streptosporangiales</taxon>
        <taxon>Thermomonosporaceae</taxon>
        <taxon>Actinomadura</taxon>
    </lineage>
</organism>
<evidence type="ECO:0000313" key="2">
    <source>
        <dbReference type="EMBL" id="MBO2443600.1"/>
    </source>
</evidence>
<name>A0ABS3RBX1_9ACTN</name>
<gene>
    <name evidence="2" type="ORF">J4557_39340</name>
</gene>